<feature type="transmembrane region" description="Helical" evidence="11">
    <location>
        <begin position="351"/>
        <end position="368"/>
    </location>
</feature>
<dbReference type="InterPro" id="IPR004387">
    <property type="entry name" value="Pept_M50_Zn"/>
</dbReference>
<dbReference type="RefSeq" id="WP_114495847.1">
    <property type="nucleotide sequence ID" value="NZ_QPJW01000002.1"/>
</dbReference>
<evidence type="ECO:0000256" key="7">
    <source>
        <dbReference type="ARBA" id="ARBA00022833"/>
    </source>
</evidence>
<dbReference type="InterPro" id="IPR041489">
    <property type="entry name" value="PDZ_6"/>
</dbReference>
<dbReference type="CDD" id="cd23081">
    <property type="entry name" value="cpPDZ_EcRseP-like"/>
    <property type="match status" value="1"/>
</dbReference>
<dbReference type="PANTHER" id="PTHR42837:SF2">
    <property type="entry name" value="MEMBRANE METALLOPROTEASE ARASP2, CHLOROPLASTIC-RELATED"/>
    <property type="match status" value="1"/>
</dbReference>
<keyword evidence="6 11" id="KW-0378">Hydrolase</keyword>
<dbReference type="Proteomes" id="UP000253090">
    <property type="component" value="Unassembled WGS sequence"/>
</dbReference>
<evidence type="ECO:0000256" key="9">
    <source>
        <dbReference type="ARBA" id="ARBA00023049"/>
    </source>
</evidence>
<dbReference type="SMART" id="SM00228">
    <property type="entry name" value="PDZ"/>
    <property type="match status" value="1"/>
</dbReference>
<comment type="cofactor">
    <cofactor evidence="1 11">
        <name>Zn(2+)</name>
        <dbReference type="ChEBI" id="CHEBI:29105"/>
    </cofactor>
</comment>
<comment type="similarity">
    <text evidence="3 11">Belongs to the peptidase M50B family.</text>
</comment>
<evidence type="ECO:0000256" key="10">
    <source>
        <dbReference type="ARBA" id="ARBA00023136"/>
    </source>
</evidence>
<evidence type="ECO:0000256" key="4">
    <source>
        <dbReference type="ARBA" id="ARBA00022670"/>
    </source>
</evidence>
<feature type="transmembrane region" description="Helical" evidence="11">
    <location>
        <begin position="169"/>
        <end position="189"/>
    </location>
</feature>
<dbReference type="Gene3D" id="2.30.42.10">
    <property type="match status" value="1"/>
</dbReference>
<proteinExistence type="inferred from homology"/>
<keyword evidence="5 11" id="KW-0812">Transmembrane</keyword>
<dbReference type="GO" id="GO:0016020">
    <property type="term" value="C:membrane"/>
    <property type="evidence" value="ECO:0007669"/>
    <property type="project" value="UniProtKB-SubCell"/>
</dbReference>
<dbReference type="GO" id="GO:0046872">
    <property type="term" value="F:metal ion binding"/>
    <property type="evidence" value="ECO:0007669"/>
    <property type="project" value="UniProtKB-KW"/>
</dbReference>
<dbReference type="InterPro" id="IPR008915">
    <property type="entry name" value="Peptidase_M50"/>
</dbReference>
<dbReference type="GO" id="GO:0006508">
    <property type="term" value="P:proteolysis"/>
    <property type="evidence" value="ECO:0007669"/>
    <property type="project" value="UniProtKB-KW"/>
</dbReference>
<keyword evidence="7 11" id="KW-0862">Zinc</keyword>
<dbReference type="InterPro" id="IPR036034">
    <property type="entry name" value="PDZ_sf"/>
</dbReference>
<keyword evidence="8 11" id="KW-1133">Transmembrane helix</keyword>
<reference evidence="13 14" key="1">
    <citation type="submission" date="2018-07" db="EMBL/GenBank/DDBJ databases">
        <title>Genomic Encyclopedia of Type Strains, Phase III (KMG-III): the genomes of soil and plant-associated and newly described type strains.</title>
        <authorList>
            <person name="Whitman W."/>
        </authorList>
    </citation>
    <scope>NUCLEOTIDE SEQUENCE [LARGE SCALE GENOMIC DNA]</scope>
    <source>
        <strain evidence="13 14">CECT 8333</strain>
    </source>
</reference>
<evidence type="ECO:0000259" key="12">
    <source>
        <dbReference type="PROSITE" id="PS50106"/>
    </source>
</evidence>
<evidence type="ECO:0000256" key="3">
    <source>
        <dbReference type="ARBA" id="ARBA00007931"/>
    </source>
</evidence>
<comment type="subcellular location">
    <subcellularLocation>
        <location evidence="2">Membrane</location>
        <topology evidence="2">Multi-pass membrane protein</topology>
    </subcellularLocation>
</comment>
<dbReference type="AlphaFoldDB" id="A0A369BIQ4"/>
<dbReference type="PANTHER" id="PTHR42837">
    <property type="entry name" value="REGULATOR OF SIGMA-E PROTEASE RSEP"/>
    <property type="match status" value="1"/>
</dbReference>
<comment type="caution">
    <text evidence="13">The sequence shown here is derived from an EMBL/GenBank/DDBJ whole genome shotgun (WGS) entry which is preliminary data.</text>
</comment>
<dbReference type="EC" id="3.4.24.-" evidence="11"/>
<gene>
    <name evidence="13" type="ORF">DFP94_10217</name>
</gene>
<sequence>MELIKIIFLTVFMFFVIVTVHEWGHYFFAKRAGILVREFAIGFGPKLFSYKKDETQFTLRLLPFGGYARMAGEDPELVQITNGQTVALRLDGDEVRKIYLDRLDSRKNVIRGEVNEVDLEERLQVKLDVDGEVLTYRVHPQAMLVAKGKETQIAPKDRQYGSKTVGQRALSIFAGPLMNFILAFVLFALHTQMAGIPLADPSHLQIGEVMKGMPAAEAGVMEGDIIVSINGKPVGTDANGLIDMIKASKDKPMEWSVKRGDQNLTIALTPRSVDNEEGGKVGSTIITYFPTRSASFGETFTVAGKDMVYTTKAIFLGFQQLINKFSMDDLGGPVRTFEVTGKIAKQGVVQLTYWAAILSLYLGIFNLLPIPALDGSRLVFLGVEVLRGRPVDPNREGLVHFIGFAMLFLLMIAVTYNDILRLIG</sequence>
<feature type="transmembrane region" description="Helical" evidence="11">
    <location>
        <begin position="397"/>
        <end position="416"/>
    </location>
</feature>
<dbReference type="SUPFAM" id="SSF50156">
    <property type="entry name" value="PDZ domain-like"/>
    <property type="match status" value="1"/>
</dbReference>
<dbReference type="Pfam" id="PF02163">
    <property type="entry name" value="Peptidase_M50"/>
    <property type="match status" value="1"/>
</dbReference>
<evidence type="ECO:0000256" key="5">
    <source>
        <dbReference type="ARBA" id="ARBA00022692"/>
    </source>
</evidence>
<evidence type="ECO:0000256" key="6">
    <source>
        <dbReference type="ARBA" id="ARBA00022801"/>
    </source>
</evidence>
<name>A0A369BIQ4_9BACL</name>
<dbReference type="CDD" id="cd06163">
    <property type="entry name" value="S2P-M50_PDZ_RseP-like"/>
    <property type="match status" value="1"/>
</dbReference>
<keyword evidence="14" id="KW-1185">Reference proteome</keyword>
<feature type="transmembrane region" description="Helical" evidence="11">
    <location>
        <begin position="6"/>
        <end position="28"/>
    </location>
</feature>
<evidence type="ECO:0000313" key="14">
    <source>
        <dbReference type="Proteomes" id="UP000253090"/>
    </source>
</evidence>
<evidence type="ECO:0000313" key="13">
    <source>
        <dbReference type="EMBL" id="RCX21271.1"/>
    </source>
</evidence>
<keyword evidence="4 13" id="KW-0645">Protease</keyword>
<dbReference type="Pfam" id="PF17820">
    <property type="entry name" value="PDZ_6"/>
    <property type="match status" value="1"/>
</dbReference>
<evidence type="ECO:0000256" key="8">
    <source>
        <dbReference type="ARBA" id="ARBA00022989"/>
    </source>
</evidence>
<evidence type="ECO:0000256" key="2">
    <source>
        <dbReference type="ARBA" id="ARBA00004141"/>
    </source>
</evidence>
<organism evidence="13 14">
    <name type="scientific">Fontibacillus phaseoli</name>
    <dbReference type="NCBI Taxonomy" id="1416533"/>
    <lineage>
        <taxon>Bacteria</taxon>
        <taxon>Bacillati</taxon>
        <taxon>Bacillota</taxon>
        <taxon>Bacilli</taxon>
        <taxon>Bacillales</taxon>
        <taxon>Paenibacillaceae</taxon>
        <taxon>Fontibacillus</taxon>
    </lineage>
</organism>
<evidence type="ECO:0000256" key="11">
    <source>
        <dbReference type="RuleBase" id="RU362031"/>
    </source>
</evidence>
<dbReference type="EMBL" id="QPJW01000002">
    <property type="protein sequence ID" value="RCX21271.1"/>
    <property type="molecule type" value="Genomic_DNA"/>
</dbReference>
<evidence type="ECO:0000256" key="1">
    <source>
        <dbReference type="ARBA" id="ARBA00001947"/>
    </source>
</evidence>
<keyword evidence="11" id="KW-0479">Metal-binding</keyword>
<keyword evidence="9 11" id="KW-0482">Metalloprotease</keyword>
<dbReference type="InterPro" id="IPR001478">
    <property type="entry name" value="PDZ"/>
</dbReference>
<dbReference type="NCBIfam" id="TIGR00054">
    <property type="entry name" value="RIP metalloprotease RseP"/>
    <property type="match status" value="1"/>
</dbReference>
<protein>
    <recommendedName>
        <fullName evidence="11">Zinc metalloprotease</fullName>
        <ecNumber evidence="11">3.4.24.-</ecNumber>
    </recommendedName>
</protein>
<dbReference type="GO" id="GO:0004222">
    <property type="term" value="F:metalloendopeptidase activity"/>
    <property type="evidence" value="ECO:0007669"/>
    <property type="project" value="InterPro"/>
</dbReference>
<accession>A0A369BIQ4</accession>
<keyword evidence="10 11" id="KW-0472">Membrane</keyword>
<dbReference type="OrthoDB" id="9782003at2"/>
<feature type="domain" description="PDZ" evidence="12">
    <location>
        <begin position="195"/>
        <end position="234"/>
    </location>
</feature>
<dbReference type="PROSITE" id="PS50106">
    <property type="entry name" value="PDZ"/>
    <property type="match status" value="1"/>
</dbReference>